<accession>A0A0G1CY79</accession>
<reference evidence="1 2" key="1">
    <citation type="journal article" date="2015" name="Nature">
        <title>rRNA introns, odd ribosomes, and small enigmatic genomes across a large radiation of phyla.</title>
        <authorList>
            <person name="Brown C.T."/>
            <person name="Hug L.A."/>
            <person name="Thomas B.C."/>
            <person name="Sharon I."/>
            <person name="Castelle C.J."/>
            <person name="Singh A."/>
            <person name="Wilkins M.J."/>
            <person name="Williams K.H."/>
            <person name="Banfield J.F."/>
        </authorList>
    </citation>
    <scope>NUCLEOTIDE SEQUENCE [LARGE SCALE GENOMIC DNA]</scope>
</reference>
<name>A0A0G1CY79_9BACT</name>
<dbReference type="Pfam" id="PF11104">
    <property type="entry name" value="PilM_2"/>
    <property type="match status" value="1"/>
</dbReference>
<dbReference type="EMBL" id="LCFI01000004">
    <property type="protein sequence ID" value="KKS90377.1"/>
    <property type="molecule type" value="Genomic_DNA"/>
</dbReference>
<dbReference type="Proteomes" id="UP000034669">
    <property type="component" value="Unassembled WGS sequence"/>
</dbReference>
<dbReference type="Gene3D" id="3.30.1490.300">
    <property type="match status" value="1"/>
</dbReference>
<dbReference type="InterPro" id="IPR005883">
    <property type="entry name" value="PilM"/>
</dbReference>
<dbReference type="PANTHER" id="PTHR32432:SF3">
    <property type="entry name" value="ETHANOLAMINE UTILIZATION PROTEIN EUTJ"/>
    <property type="match status" value="1"/>
</dbReference>
<evidence type="ECO:0000313" key="1">
    <source>
        <dbReference type="EMBL" id="KKS90377.1"/>
    </source>
</evidence>
<gene>
    <name evidence="1" type="ORF">UV66_C0004G0019</name>
</gene>
<dbReference type="AlphaFoldDB" id="A0A0G1CY79"/>
<dbReference type="NCBIfam" id="TIGR01175">
    <property type="entry name" value="pilM"/>
    <property type="match status" value="1"/>
</dbReference>
<proteinExistence type="predicted"/>
<dbReference type="InterPro" id="IPR050696">
    <property type="entry name" value="FtsA/MreB"/>
</dbReference>
<dbReference type="InterPro" id="IPR043129">
    <property type="entry name" value="ATPase_NBD"/>
</dbReference>
<dbReference type="Gene3D" id="3.30.420.40">
    <property type="match status" value="2"/>
</dbReference>
<protein>
    <submittedName>
        <fullName evidence="1">Type IV pilus assembly protein PilM</fullName>
    </submittedName>
</protein>
<organism evidence="1 2">
    <name type="scientific">Candidatus Woesebacteria bacterium GW2011_GWA1_43_12</name>
    <dbReference type="NCBI Taxonomy" id="1618557"/>
    <lineage>
        <taxon>Bacteria</taxon>
        <taxon>Candidatus Woeseibacteriota</taxon>
    </lineage>
</organism>
<dbReference type="PANTHER" id="PTHR32432">
    <property type="entry name" value="CELL DIVISION PROTEIN FTSA-RELATED"/>
    <property type="match status" value="1"/>
</dbReference>
<dbReference type="SUPFAM" id="SSF53067">
    <property type="entry name" value="Actin-like ATPase domain"/>
    <property type="match status" value="2"/>
</dbReference>
<comment type="caution">
    <text evidence="1">The sequence shown here is derived from an EMBL/GenBank/DDBJ whole genome shotgun (WGS) entry which is preliminary data.</text>
</comment>
<evidence type="ECO:0000313" key="2">
    <source>
        <dbReference type="Proteomes" id="UP000034669"/>
    </source>
</evidence>
<dbReference type="CDD" id="cd24049">
    <property type="entry name" value="ASKHA_NBD_PilM"/>
    <property type="match status" value="1"/>
</dbReference>
<sequence length="257" mass="27479">MPPMSESELSSAVVWEAEQVIPFQVSEAEISWQVIPVTDQTKANTQQVLLTAAPKRQVEKYVNVLNQAGLTPEIIEPESVATARALAKFPSGLGAIIDLGASGTSISVVLNGCVVVSRSLPTGGNAISRALSSYLNLELNQAEEYKRAYGLEENQLEGKVRQAIIPVIDVISNETRKVIEFYQSKNENRRISSIVLTGGGAGLPELVPYLAKNLGAEIVIGDPFVDISKDERMASALTGFGPLYGVAVGLALREVEG</sequence>